<keyword evidence="1" id="KW-0175">Coiled coil</keyword>
<evidence type="ECO:0000256" key="1">
    <source>
        <dbReference type="SAM" id="Coils"/>
    </source>
</evidence>
<dbReference type="OrthoDB" id="466620at2"/>
<dbReference type="KEGG" id="cyp:PCC8801_0314"/>
<organism evidence="2 3">
    <name type="scientific">Rippkaea orientalis (strain PCC 8801 / RF-1)</name>
    <name type="common">Cyanothece sp. (strain PCC 8801)</name>
    <dbReference type="NCBI Taxonomy" id="41431"/>
    <lineage>
        <taxon>Bacteria</taxon>
        <taxon>Bacillati</taxon>
        <taxon>Cyanobacteriota</taxon>
        <taxon>Cyanophyceae</taxon>
        <taxon>Oscillatoriophycideae</taxon>
        <taxon>Chroococcales</taxon>
        <taxon>Aphanothecaceae</taxon>
        <taxon>Rippkaea</taxon>
        <taxon>Rippkaea orientalis</taxon>
    </lineage>
</organism>
<name>B7K393_RIPO1</name>
<protein>
    <recommendedName>
        <fullName evidence="4">Myosin heavy chain</fullName>
    </recommendedName>
</protein>
<feature type="coiled-coil region" evidence="1">
    <location>
        <begin position="73"/>
        <end position="138"/>
    </location>
</feature>
<evidence type="ECO:0000313" key="3">
    <source>
        <dbReference type="Proteomes" id="UP000008204"/>
    </source>
</evidence>
<dbReference type="AlphaFoldDB" id="B7K393"/>
<gene>
    <name evidence="2" type="ordered locus">PCC8801_0314</name>
</gene>
<dbReference type="STRING" id="41431.PCC8801_0314"/>
<dbReference type="EMBL" id="CP001287">
    <property type="protein sequence ID" value="ACK64413.1"/>
    <property type="molecule type" value="Genomic_DNA"/>
</dbReference>
<reference evidence="3" key="1">
    <citation type="journal article" date="2011" name="MBio">
        <title>Novel metabolic attributes of the genus Cyanothece, comprising a group of unicellular nitrogen-fixing Cyanobacteria.</title>
        <authorList>
            <person name="Bandyopadhyay A."/>
            <person name="Elvitigala T."/>
            <person name="Welsh E."/>
            <person name="Stockel J."/>
            <person name="Liberton M."/>
            <person name="Min H."/>
            <person name="Sherman L.A."/>
            <person name="Pakrasi H.B."/>
        </authorList>
    </citation>
    <scope>NUCLEOTIDE SEQUENCE [LARGE SCALE GENOMIC DNA]</scope>
    <source>
        <strain evidence="3">PCC 8801</strain>
    </source>
</reference>
<evidence type="ECO:0000313" key="2">
    <source>
        <dbReference type="EMBL" id="ACK64413.1"/>
    </source>
</evidence>
<accession>B7K393</accession>
<dbReference type="Proteomes" id="UP000008204">
    <property type="component" value="Chromosome"/>
</dbReference>
<dbReference type="eggNOG" id="COG4372">
    <property type="taxonomic scope" value="Bacteria"/>
</dbReference>
<evidence type="ECO:0008006" key="4">
    <source>
        <dbReference type="Google" id="ProtNLM"/>
    </source>
</evidence>
<dbReference type="RefSeq" id="WP_012593690.1">
    <property type="nucleotide sequence ID" value="NC_011726.1"/>
</dbReference>
<feature type="coiled-coil region" evidence="1">
    <location>
        <begin position="278"/>
        <end position="319"/>
    </location>
</feature>
<dbReference type="HOGENOM" id="CLU_063207_0_0_3"/>
<keyword evidence="3" id="KW-1185">Reference proteome</keyword>
<sequence length="330" mass="38847">MSETTVKETKEQIMSAFNQFLVQHKTGELKVFTKEEELEKEKNKQLLETASQYTVDNIVNQMASLQLSFGRIIQELSENLTTESSKLEELKTAIAVKKEQLKQLRQVRLVADAIYILRQEHQEKLRIVEQQTMQQREALEGEMEKTRLLWQVEQEEFSLKVAEETELITKKREQEVADYNYHIQRKRKLETDKYEETKRQQEREIQSSNIEKEKAWLERENLLSQQETEYQENQKKLEGFEEKLTEECNKAKGEAIKDAEREAKIKADLLEKEWELIKQGYDLKIQSLEAAIERNNQQITELITQLQTATNQAQNLALRAFQSSSNSVNS</sequence>
<feature type="coiled-coil region" evidence="1">
    <location>
        <begin position="191"/>
        <end position="250"/>
    </location>
</feature>
<proteinExistence type="predicted"/>